<feature type="region of interest" description="Disordered" evidence="1">
    <location>
        <begin position="1"/>
        <end position="68"/>
    </location>
</feature>
<dbReference type="AlphaFoldDB" id="A0A0K2ZKB1"/>
<feature type="compositionally biased region" description="Polar residues" evidence="1">
    <location>
        <begin position="48"/>
        <end position="68"/>
    </location>
</feature>
<sequence length="302" mass="33268">MDNTRLQLADRSDSASLQTSGAQIQDARAQVPLPPDIECSAPDAETAPSRQQATAWPSRTVNPPQGTTSKLSTLLATQLRDLALERKQVIDAAMREVVPNTDGGLELHISEQGKKRDSIRDKIERKVGEPKTPEQRLQAAASVLDVLRYDVEIQRGPFAAQCAAVLEGLEQKAMTLLKVKNAFATPISPDNPYKGVHAVFMDGIGQSFEVQFHTPQSMAAKKASHIPYKMAQLLQAKQAKQAKQPLTEKQQERLVKSIGLVHETWSQVPTPDDALKVAARPPSEKVLELQRALLRKRLQTLQ</sequence>
<evidence type="ECO:0000313" key="2">
    <source>
        <dbReference type="EMBL" id="CTP85382.1"/>
    </source>
</evidence>
<name>A0A0K2ZKB1_9XANT</name>
<gene>
    <name evidence="2" type="ORF">XTALMG727_1307</name>
</gene>
<proteinExistence type="predicted"/>
<feature type="compositionally biased region" description="Polar residues" evidence="1">
    <location>
        <begin position="14"/>
        <end position="23"/>
    </location>
</feature>
<keyword evidence="3" id="KW-1185">Reference proteome</keyword>
<reference evidence="3" key="1">
    <citation type="submission" date="2015-07" db="EMBL/GenBank/DDBJ databases">
        <authorList>
            <person name="Wibberg D."/>
        </authorList>
    </citation>
    <scope>NUCLEOTIDE SEQUENCE [LARGE SCALE GENOMIC DNA]</scope>
</reference>
<organism evidence="2 3">
    <name type="scientific">Xanthomonas graminis pv. arrhenatheri LMG 727</name>
    <dbReference type="NCBI Taxonomy" id="1195923"/>
    <lineage>
        <taxon>Bacteria</taxon>
        <taxon>Pseudomonadati</taxon>
        <taxon>Pseudomonadota</taxon>
        <taxon>Gammaproteobacteria</taxon>
        <taxon>Lysobacterales</taxon>
        <taxon>Lysobacteraceae</taxon>
        <taxon>Xanthomonas</taxon>
        <taxon>Xanthomonas translucens group</taxon>
        <taxon>Xanthomonas graminis</taxon>
    </lineage>
</organism>
<protein>
    <recommendedName>
        <fullName evidence="4">Type III effector protein</fullName>
    </recommendedName>
</protein>
<dbReference type="Proteomes" id="UP000046187">
    <property type="component" value="Unassembled WGS sequence"/>
</dbReference>
<evidence type="ECO:0000256" key="1">
    <source>
        <dbReference type="SAM" id="MobiDB-lite"/>
    </source>
</evidence>
<accession>A0A0K2ZKB1</accession>
<evidence type="ECO:0000313" key="3">
    <source>
        <dbReference type="Proteomes" id="UP000046187"/>
    </source>
</evidence>
<evidence type="ECO:0008006" key="4">
    <source>
        <dbReference type="Google" id="ProtNLM"/>
    </source>
</evidence>
<dbReference type="EMBL" id="CXOI01000020">
    <property type="protein sequence ID" value="CTP85382.1"/>
    <property type="molecule type" value="Genomic_DNA"/>
</dbReference>